<keyword evidence="9 15" id="KW-0413">Isomerase</keyword>
<gene>
    <name evidence="15" type="primary">tig</name>
    <name evidence="15" type="ORF">D9V69_02360</name>
</gene>
<evidence type="ECO:0000259" key="14">
    <source>
        <dbReference type="Pfam" id="PF05698"/>
    </source>
</evidence>
<dbReference type="InterPro" id="IPR008881">
    <property type="entry name" value="Trigger_fac_ribosome-bd_bac"/>
</dbReference>
<comment type="subcellular location">
    <subcellularLocation>
        <location evidence="2">Cytoplasm</location>
    </subcellularLocation>
</comment>
<dbReference type="Pfam" id="PF00254">
    <property type="entry name" value="FKBP_C"/>
    <property type="match status" value="1"/>
</dbReference>
<organism evidence="15 16">
    <name type="scientific">Buchnera aphidicola</name>
    <name type="common">Hyadaphis tataricae</name>
    <dbReference type="NCBI Taxonomy" id="1241859"/>
    <lineage>
        <taxon>Bacteria</taxon>
        <taxon>Pseudomonadati</taxon>
        <taxon>Pseudomonadota</taxon>
        <taxon>Gammaproteobacteria</taxon>
        <taxon>Enterobacterales</taxon>
        <taxon>Erwiniaceae</taxon>
        <taxon>Buchnera</taxon>
    </lineage>
</organism>
<evidence type="ECO:0000256" key="6">
    <source>
        <dbReference type="ARBA" id="ARBA00022618"/>
    </source>
</evidence>
<dbReference type="InterPro" id="IPR005215">
    <property type="entry name" value="Trig_fac"/>
</dbReference>
<feature type="domain" description="PPIase FKBP-type" evidence="12">
    <location>
        <begin position="157"/>
        <end position="238"/>
    </location>
</feature>
<dbReference type="GO" id="GO:0051301">
    <property type="term" value="P:cell division"/>
    <property type="evidence" value="ECO:0007669"/>
    <property type="project" value="UniProtKB-KW"/>
</dbReference>
<keyword evidence="7" id="KW-0697">Rotamase</keyword>
<dbReference type="Gene3D" id="3.30.70.1050">
    <property type="entry name" value="Trigger factor ribosome-binding domain"/>
    <property type="match status" value="1"/>
</dbReference>
<dbReference type="InterPro" id="IPR046357">
    <property type="entry name" value="PPIase_dom_sf"/>
</dbReference>
<evidence type="ECO:0000313" key="16">
    <source>
        <dbReference type="Proteomes" id="UP000298773"/>
    </source>
</evidence>
<dbReference type="Gene3D" id="3.10.50.40">
    <property type="match status" value="1"/>
</dbReference>
<dbReference type="InterPro" id="IPR037041">
    <property type="entry name" value="Trigger_fac_C_sf"/>
</dbReference>
<evidence type="ECO:0000259" key="12">
    <source>
        <dbReference type="Pfam" id="PF00254"/>
    </source>
</evidence>
<evidence type="ECO:0000256" key="7">
    <source>
        <dbReference type="ARBA" id="ARBA00023110"/>
    </source>
</evidence>
<dbReference type="GO" id="GO:0003755">
    <property type="term" value="F:peptidyl-prolyl cis-trans isomerase activity"/>
    <property type="evidence" value="ECO:0007669"/>
    <property type="project" value="UniProtKB-KW"/>
</dbReference>
<reference evidence="15 16" key="1">
    <citation type="submission" date="2018-12" db="EMBL/GenBank/DDBJ databases">
        <authorList>
            <person name="Chong R.A."/>
        </authorList>
    </citation>
    <scope>NUCLEOTIDE SEQUENCE [LARGE SCALE GENOMIC DNA]</scope>
    <source>
        <strain evidence="15 16">Hta</strain>
    </source>
</reference>
<evidence type="ECO:0000256" key="9">
    <source>
        <dbReference type="ARBA" id="ARBA00023235"/>
    </source>
</evidence>
<dbReference type="GO" id="GO:0006457">
    <property type="term" value="P:protein folding"/>
    <property type="evidence" value="ECO:0007669"/>
    <property type="project" value="InterPro"/>
</dbReference>
<dbReference type="SUPFAM" id="SSF109998">
    <property type="entry name" value="Triger factor/SurA peptide-binding domain-like"/>
    <property type="match status" value="1"/>
</dbReference>
<name>A0A4D6Y5W0_9GAMM</name>
<dbReference type="PIRSF" id="PIRSF003095">
    <property type="entry name" value="Trigger_factor"/>
    <property type="match status" value="1"/>
</dbReference>
<dbReference type="AlphaFoldDB" id="A0A4D6Y5W0"/>
<dbReference type="OrthoDB" id="9767721at2"/>
<keyword evidence="6" id="KW-0132">Cell division</keyword>
<evidence type="ECO:0000259" key="13">
    <source>
        <dbReference type="Pfam" id="PF05697"/>
    </source>
</evidence>
<evidence type="ECO:0000256" key="1">
    <source>
        <dbReference type="ARBA" id="ARBA00000971"/>
    </source>
</evidence>
<keyword evidence="10" id="KW-0131">Cell cycle</keyword>
<dbReference type="InterPro" id="IPR008880">
    <property type="entry name" value="Trigger_fac_C"/>
</dbReference>
<evidence type="ECO:0000256" key="4">
    <source>
        <dbReference type="ARBA" id="ARBA00013194"/>
    </source>
</evidence>
<dbReference type="Pfam" id="PF05698">
    <property type="entry name" value="Trigger_C"/>
    <property type="match status" value="1"/>
</dbReference>
<dbReference type="GO" id="GO:0005737">
    <property type="term" value="C:cytoplasm"/>
    <property type="evidence" value="ECO:0007669"/>
    <property type="project" value="UniProtKB-SubCell"/>
</dbReference>
<feature type="domain" description="Trigger factor C-terminal" evidence="14">
    <location>
        <begin position="266"/>
        <end position="409"/>
    </location>
</feature>
<dbReference type="InterPro" id="IPR036611">
    <property type="entry name" value="Trigger_fac_ribosome-bd_sf"/>
</dbReference>
<dbReference type="NCBIfam" id="TIGR00115">
    <property type="entry name" value="tig"/>
    <property type="match status" value="1"/>
</dbReference>
<reference evidence="15 16" key="2">
    <citation type="submission" date="2019-05" db="EMBL/GenBank/DDBJ databases">
        <title>Genome evolution of the obligate endosymbiont Buchnera aphidicola.</title>
        <authorList>
            <person name="Moran N.A."/>
        </authorList>
    </citation>
    <scope>NUCLEOTIDE SEQUENCE [LARGE SCALE GENOMIC DNA]</scope>
    <source>
        <strain evidence="15 16">Hta</strain>
    </source>
</reference>
<feature type="domain" description="Trigger factor ribosome-binding bacterial" evidence="13">
    <location>
        <begin position="1"/>
        <end position="145"/>
    </location>
</feature>
<sequence length="430" mass="52250">MKFFMEKNNDTSHRVTIHIPKKIVNNALVSEILKIGKTANINGFRKGKIPIQIIQKKYGHNIHDDVFQKLTQKFFYEFIHKNNIQIIGNPKYHIIRDQDKKKEFFEYFVIYEKYPKFSINDITHHPIKKIIVNITDEDIEKYIQKSQKQKNWTNINKKIKKNDRVTIDYNLYENNKKIEEFHTKTVQFIVSKNTFIYELDNKIINHLKNDIFFFTIKFHSFYPEKTLRNKNITFKVKIKKIERLQEIEENNIHHENTKITQSKYQMIRQYLKNEIKKITEENLENQIINNVIEKNLITLPKILLEEEKKKLFEQYKKYYREDKNKNFLESQYHIDLNLQAQKQLYLKIIIDKIISENKLLPKPENIKKLIKNISLKYKKPLEIIQLYHKNDNFKNVVHRIDIENQAMLLLKQAMTIIKETYTLNQFVHHR</sequence>
<comment type="similarity">
    <text evidence="3">Belongs to the FKBP-type PPIase family. Tig subfamily.</text>
</comment>
<accession>A0A4D6Y5W0</accession>
<evidence type="ECO:0000256" key="2">
    <source>
        <dbReference type="ARBA" id="ARBA00004496"/>
    </source>
</evidence>
<dbReference type="RefSeq" id="WP_158356724.1">
    <property type="nucleotide sequence ID" value="NZ_CP034873.1"/>
</dbReference>
<evidence type="ECO:0000256" key="5">
    <source>
        <dbReference type="ARBA" id="ARBA00016902"/>
    </source>
</evidence>
<dbReference type="SUPFAM" id="SSF102735">
    <property type="entry name" value="Trigger factor ribosome-binding domain"/>
    <property type="match status" value="1"/>
</dbReference>
<evidence type="ECO:0000256" key="11">
    <source>
        <dbReference type="ARBA" id="ARBA00029986"/>
    </source>
</evidence>
<dbReference type="Pfam" id="PF05697">
    <property type="entry name" value="Trigger_N"/>
    <property type="match status" value="1"/>
</dbReference>
<dbReference type="Gene3D" id="1.10.3120.10">
    <property type="entry name" value="Trigger factor, C-terminal domain"/>
    <property type="match status" value="1"/>
</dbReference>
<dbReference type="EC" id="5.2.1.8" evidence="4"/>
<comment type="catalytic activity">
    <reaction evidence="1">
        <text>[protein]-peptidylproline (omega=180) = [protein]-peptidylproline (omega=0)</text>
        <dbReference type="Rhea" id="RHEA:16237"/>
        <dbReference type="Rhea" id="RHEA-COMP:10747"/>
        <dbReference type="Rhea" id="RHEA-COMP:10748"/>
        <dbReference type="ChEBI" id="CHEBI:83833"/>
        <dbReference type="ChEBI" id="CHEBI:83834"/>
        <dbReference type="EC" id="5.2.1.8"/>
    </reaction>
</comment>
<evidence type="ECO:0000256" key="10">
    <source>
        <dbReference type="ARBA" id="ARBA00023306"/>
    </source>
</evidence>
<proteinExistence type="inferred from homology"/>
<evidence type="ECO:0000256" key="8">
    <source>
        <dbReference type="ARBA" id="ARBA00023186"/>
    </source>
</evidence>
<evidence type="ECO:0000313" key="15">
    <source>
        <dbReference type="EMBL" id="QCI21754.1"/>
    </source>
</evidence>
<protein>
    <recommendedName>
        <fullName evidence="5">Trigger factor</fullName>
        <ecNumber evidence="4">5.2.1.8</ecNumber>
    </recommendedName>
    <alternativeName>
        <fullName evidence="11">PPIase</fullName>
    </alternativeName>
</protein>
<dbReference type="Proteomes" id="UP000298773">
    <property type="component" value="Chromosome"/>
</dbReference>
<keyword evidence="8" id="KW-0143">Chaperone</keyword>
<dbReference type="InterPro" id="IPR027304">
    <property type="entry name" value="Trigger_fact/SurA_dom_sf"/>
</dbReference>
<dbReference type="InterPro" id="IPR001179">
    <property type="entry name" value="PPIase_FKBP_dom"/>
</dbReference>
<dbReference type="SUPFAM" id="SSF54534">
    <property type="entry name" value="FKBP-like"/>
    <property type="match status" value="1"/>
</dbReference>
<evidence type="ECO:0000256" key="3">
    <source>
        <dbReference type="ARBA" id="ARBA00005464"/>
    </source>
</evidence>
<dbReference type="EMBL" id="CP034873">
    <property type="protein sequence ID" value="QCI21754.1"/>
    <property type="molecule type" value="Genomic_DNA"/>
</dbReference>
<dbReference type="GO" id="GO:0015031">
    <property type="term" value="P:protein transport"/>
    <property type="evidence" value="ECO:0007669"/>
    <property type="project" value="InterPro"/>
</dbReference>